<comment type="subcellular location">
    <subcellularLocation>
        <location evidence="1">Cell membrane</location>
        <topology evidence="1">Multi-pass membrane protein</topology>
    </subcellularLocation>
</comment>
<feature type="transmembrane region" description="Helical" evidence="8">
    <location>
        <begin position="363"/>
        <end position="383"/>
    </location>
</feature>
<feature type="transmembrane region" description="Helical" evidence="8">
    <location>
        <begin position="272"/>
        <end position="291"/>
    </location>
</feature>
<comment type="caution">
    <text evidence="10">The sequence shown here is derived from an EMBL/GenBank/DDBJ whole genome shotgun (WGS) entry which is preliminary data.</text>
</comment>
<feature type="transmembrane region" description="Helical" evidence="8">
    <location>
        <begin position="129"/>
        <end position="151"/>
    </location>
</feature>
<proteinExistence type="predicted"/>
<feature type="transmembrane region" description="Helical" evidence="8">
    <location>
        <begin position="157"/>
        <end position="175"/>
    </location>
</feature>
<feature type="transmembrane region" description="Helical" evidence="8">
    <location>
        <begin position="311"/>
        <end position="331"/>
    </location>
</feature>
<evidence type="ECO:0000256" key="4">
    <source>
        <dbReference type="ARBA" id="ARBA00022692"/>
    </source>
</evidence>
<evidence type="ECO:0000256" key="6">
    <source>
        <dbReference type="ARBA" id="ARBA00022989"/>
    </source>
</evidence>
<feature type="transmembrane region" description="Helical" evidence="8">
    <location>
        <begin position="460"/>
        <end position="478"/>
    </location>
</feature>
<keyword evidence="4 8" id="KW-0812">Transmembrane</keyword>
<dbReference type="FunFam" id="1.20.1740.10:FF:000001">
    <property type="entry name" value="Amino acid permease"/>
    <property type="match status" value="1"/>
</dbReference>
<feature type="transmembrane region" description="Helical" evidence="8">
    <location>
        <begin position="6"/>
        <end position="24"/>
    </location>
</feature>
<dbReference type="PROSITE" id="PS00218">
    <property type="entry name" value="AMINO_ACID_PERMEASE_1"/>
    <property type="match status" value="1"/>
</dbReference>
<dbReference type="GO" id="GO:0005886">
    <property type="term" value="C:plasma membrane"/>
    <property type="evidence" value="ECO:0007669"/>
    <property type="project" value="UniProtKB-SubCell"/>
</dbReference>
<evidence type="ECO:0000256" key="7">
    <source>
        <dbReference type="ARBA" id="ARBA00023136"/>
    </source>
</evidence>
<feature type="transmembrane region" description="Helical" evidence="8">
    <location>
        <begin position="187"/>
        <end position="206"/>
    </location>
</feature>
<keyword evidence="6 8" id="KW-1133">Transmembrane helix</keyword>
<dbReference type="GO" id="GO:0055085">
    <property type="term" value="P:transmembrane transport"/>
    <property type="evidence" value="ECO:0007669"/>
    <property type="project" value="InterPro"/>
</dbReference>
<evidence type="ECO:0000256" key="1">
    <source>
        <dbReference type="ARBA" id="ARBA00004651"/>
    </source>
</evidence>
<keyword evidence="7 8" id="KW-0472">Membrane</keyword>
<sequence length="496" mass="54549">MQNKNVSVLFYFVKILFIFLKLFLGEGEFFMKSNGPEKELHRGLEERHITLMSLGAAIGVGLFLGSASAIKMAGPAILLAYAIGGAVMFLIMRALGEMAIENPVAGSFSRYARNYLGPLAGYLTGWNYWFLWVVTCMAEITAAGIYMQYWFPETPQWIWALAALVIMTAVNFLAVKAYGELEFWFALIKIVTIVFMILVGLGMIIFGLGNGGVATGISNLWKHGGFFPNGITGVLMSLQMVMFAYLGIEMIGVTAGEVKNPQKSLTRAIDSVFWRILIFYVGALFVIMSIYPWTEIGQKGSPFVLTFEKIGIPAAAGIINFVVLTAALSSCNSGIFSTGRMLFNLAQQGEAPKKYANLTKRGVPGTAILASATALLIGVGLNYVVPAKVFTWVTSIATFGAVWTWAVILLSQIRFRKSLSPDHQKQLKFKMPFFPYSSYIALAFLTGVIGLMAYFPDTRIALMVGPIWYAILIAFYYGKGLHKRNQETTAKNTKVS</sequence>
<keyword evidence="11" id="KW-1185">Reference proteome</keyword>
<gene>
    <name evidence="10" type="ORF">B0I26_104185</name>
</gene>
<dbReference type="Proteomes" id="UP000248555">
    <property type="component" value="Unassembled WGS sequence"/>
</dbReference>
<accession>A0A327YJH2</accession>
<organism evidence="10 11">
    <name type="scientific">Paranoxybacillus vitaminiphilus</name>
    <dbReference type="NCBI Taxonomy" id="581036"/>
    <lineage>
        <taxon>Bacteria</taxon>
        <taxon>Bacillati</taxon>
        <taxon>Bacillota</taxon>
        <taxon>Bacilli</taxon>
        <taxon>Bacillales</taxon>
        <taxon>Anoxybacillaceae</taxon>
        <taxon>Paranoxybacillus</taxon>
    </lineage>
</organism>
<reference evidence="10 11" key="1">
    <citation type="submission" date="2018-06" db="EMBL/GenBank/DDBJ databases">
        <title>Genomic Encyclopedia of Type Strains, Phase III (KMG-III): the genomes of soil and plant-associated and newly described type strains.</title>
        <authorList>
            <person name="Whitman W."/>
        </authorList>
    </citation>
    <scope>NUCLEOTIDE SEQUENCE [LARGE SCALE GENOMIC DNA]</scope>
    <source>
        <strain evidence="10 11">CGMCC 1.8979</strain>
    </source>
</reference>
<keyword evidence="3" id="KW-1003">Cell membrane</keyword>
<dbReference type="AlphaFoldDB" id="A0A327YJH2"/>
<dbReference type="InterPro" id="IPR004840">
    <property type="entry name" value="Amino_acid_permease_CS"/>
</dbReference>
<dbReference type="InterPro" id="IPR004841">
    <property type="entry name" value="AA-permease/SLC12A_dom"/>
</dbReference>
<evidence type="ECO:0000259" key="9">
    <source>
        <dbReference type="Pfam" id="PF00324"/>
    </source>
</evidence>
<feature type="transmembrane region" description="Helical" evidence="8">
    <location>
        <begin position="389"/>
        <end position="413"/>
    </location>
</feature>
<evidence type="ECO:0000256" key="8">
    <source>
        <dbReference type="SAM" id="Phobius"/>
    </source>
</evidence>
<keyword evidence="2" id="KW-0813">Transport</keyword>
<dbReference type="GO" id="GO:0006865">
    <property type="term" value="P:amino acid transport"/>
    <property type="evidence" value="ECO:0007669"/>
    <property type="project" value="UniProtKB-KW"/>
</dbReference>
<protein>
    <submittedName>
        <fullName evidence="10">Amino acid/polyamine/organocation transporter (APC superfamily)</fullName>
    </submittedName>
</protein>
<feature type="transmembrane region" description="Helical" evidence="8">
    <location>
        <begin position="433"/>
        <end position="454"/>
    </location>
</feature>
<evidence type="ECO:0000313" key="11">
    <source>
        <dbReference type="Proteomes" id="UP000248555"/>
    </source>
</evidence>
<evidence type="ECO:0000256" key="3">
    <source>
        <dbReference type="ARBA" id="ARBA00022475"/>
    </source>
</evidence>
<feature type="transmembrane region" description="Helical" evidence="8">
    <location>
        <begin position="226"/>
        <end position="251"/>
    </location>
</feature>
<evidence type="ECO:0000256" key="5">
    <source>
        <dbReference type="ARBA" id="ARBA00022970"/>
    </source>
</evidence>
<dbReference type="PIRSF" id="PIRSF006060">
    <property type="entry name" value="AA_transporter"/>
    <property type="match status" value="1"/>
</dbReference>
<dbReference type="Pfam" id="PF00324">
    <property type="entry name" value="AA_permease"/>
    <property type="match status" value="1"/>
</dbReference>
<dbReference type="Gene3D" id="1.20.1740.10">
    <property type="entry name" value="Amino acid/polyamine transporter I"/>
    <property type="match status" value="1"/>
</dbReference>
<name>A0A327YJH2_9BACL</name>
<dbReference type="EMBL" id="QLMH01000004">
    <property type="protein sequence ID" value="RAK20532.1"/>
    <property type="molecule type" value="Genomic_DNA"/>
</dbReference>
<evidence type="ECO:0000256" key="2">
    <source>
        <dbReference type="ARBA" id="ARBA00022448"/>
    </source>
</evidence>
<dbReference type="PANTHER" id="PTHR43495">
    <property type="entry name" value="GABA PERMEASE"/>
    <property type="match status" value="1"/>
</dbReference>
<feature type="transmembrane region" description="Helical" evidence="8">
    <location>
        <begin position="76"/>
        <end position="95"/>
    </location>
</feature>
<keyword evidence="5" id="KW-0029">Amino-acid transport</keyword>
<evidence type="ECO:0000313" key="10">
    <source>
        <dbReference type="EMBL" id="RAK20532.1"/>
    </source>
</evidence>
<feature type="domain" description="Amino acid permease/ SLC12A" evidence="9">
    <location>
        <begin position="48"/>
        <end position="473"/>
    </location>
</feature>
<dbReference type="PANTHER" id="PTHR43495:SF6">
    <property type="entry name" value="THREONINE_SERINE TRANSPORTER YBXG-RELATED"/>
    <property type="match status" value="1"/>
</dbReference>